<proteinExistence type="predicted"/>
<dbReference type="WBParaSite" id="nOo.2.0.1.t00476-RA">
    <property type="protein sequence ID" value="nOo.2.0.1.t00476-RA"/>
    <property type="gene ID" value="nOo.2.0.1.g00476"/>
</dbReference>
<feature type="domain" description="DUF7596" evidence="2">
    <location>
        <begin position="38"/>
        <end position="179"/>
    </location>
</feature>
<feature type="domain" description="YitH/HolE acetyltransferase (GNAT)" evidence="1">
    <location>
        <begin position="219"/>
        <end position="297"/>
    </location>
</feature>
<name>A0A182DXU0_ONCOC</name>
<evidence type="ECO:0000259" key="2">
    <source>
        <dbReference type="Pfam" id="PF24524"/>
    </source>
</evidence>
<organism evidence="5">
    <name type="scientific">Onchocerca ochengi</name>
    <name type="common">Filarial nematode worm</name>
    <dbReference type="NCBI Taxonomy" id="42157"/>
    <lineage>
        <taxon>Eukaryota</taxon>
        <taxon>Metazoa</taxon>
        <taxon>Ecdysozoa</taxon>
        <taxon>Nematoda</taxon>
        <taxon>Chromadorea</taxon>
        <taxon>Rhabditida</taxon>
        <taxon>Spirurina</taxon>
        <taxon>Spiruromorpha</taxon>
        <taxon>Filarioidea</taxon>
        <taxon>Onchocercidae</taxon>
        <taxon>Onchocerca</taxon>
    </lineage>
</organism>
<dbReference type="OrthoDB" id="5912250at2759"/>
<protein>
    <submittedName>
        <fullName evidence="5">Acetyltransf_18 domain-containing protein</fullName>
    </submittedName>
</protein>
<dbReference type="AlphaFoldDB" id="A0A182DXU0"/>
<dbReference type="Gene3D" id="3.40.630.90">
    <property type="match status" value="1"/>
</dbReference>
<dbReference type="PANTHER" id="PTHR47237">
    <property type="entry name" value="SLL0310 PROTEIN"/>
    <property type="match status" value="1"/>
</dbReference>
<accession>A0A182DXU0</accession>
<dbReference type="EMBL" id="UYRW01000046">
    <property type="protein sequence ID" value="VDK62221.1"/>
    <property type="molecule type" value="Genomic_DNA"/>
</dbReference>
<keyword evidence="4" id="KW-1185">Reference proteome</keyword>
<dbReference type="Proteomes" id="UP000271087">
    <property type="component" value="Unassembled WGS sequence"/>
</dbReference>
<evidence type="ECO:0000313" key="3">
    <source>
        <dbReference type="EMBL" id="VDK62221.1"/>
    </source>
</evidence>
<evidence type="ECO:0000313" key="4">
    <source>
        <dbReference type="Proteomes" id="UP000271087"/>
    </source>
</evidence>
<evidence type="ECO:0000313" key="5">
    <source>
        <dbReference type="WBParaSite" id="nOo.2.0.1.t00476-RA"/>
    </source>
</evidence>
<sequence>MQQELAADSADDMFFPHQVLKIIAMGWNSLLNRTVSYDTEMLNEVNNIPESKFAIVRNSNGDLGGIVSMINYAANQAYCAVVQINQSISDKYISIESTDDPQCFQIVDVQDVAEDTSLQPIFVQVHHNPKRLLALQHLVDEAAERTLGRLNLDLKKNITVDLTDNDDINVWRDKAGFVIRDKVQLCELTIDKNEFQKTLKTVGNVKISKFDGSQMGKLVRFDKAVSNADRKSFLEYLFRDANVLIAENEEISTVSGYGVFRKDRILAVYANTKEIAHAIVQKILRTVNHDKITLCTIRNRWNIEQKSDICCRQIIRLHTRALPLGIVWDRIFVLNVGMNLI</sequence>
<dbReference type="InterPro" id="IPR056017">
    <property type="entry name" value="DUF7596"/>
</dbReference>
<dbReference type="Pfam" id="PF24524">
    <property type="entry name" value="DUF7596"/>
    <property type="match status" value="1"/>
</dbReference>
<dbReference type="PANTHER" id="PTHR47237:SF1">
    <property type="entry name" value="SLL0310 PROTEIN"/>
    <property type="match status" value="1"/>
</dbReference>
<dbReference type="InterPro" id="IPR052729">
    <property type="entry name" value="Acyl/Acetyltrans_Enzymes"/>
</dbReference>
<gene>
    <name evidence="3" type="ORF">NOO_LOCUS476</name>
</gene>
<dbReference type="Pfam" id="PF18014">
    <property type="entry name" value="Acetyltransf_18"/>
    <property type="match status" value="1"/>
</dbReference>
<reference evidence="5" key="1">
    <citation type="submission" date="2016-06" db="UniProtKB">
        <authorList>
            <consortium name="WormBaseParasite"/>
        </authorList>
    </citation>
    <scope>IDENTIFICATION</scope>
</reference>
<dbReference type="InterPro" id="IPR041496">
    <property type="entry name" value="YitH/HolE_GNAT"/>
</dbReference>
<reference evidence="3 4" key="2">
    <citation type="submission" date="2018-08" db="EMBL/GenBank/DDBJ databases">
        <authorList>
            <person name="Laetsch R D."/>
            <person name="Stevens L."/>
            <person name="Kumar S."/>
            <person name="Blaxter L. M."/>
        </authorList>
    </citation>
    <scope>NUCLEOTIDE SEQUENCE [LARGE SCALE GENOMIC DNA]</scope>
</reference>
<evidence type="ECO:0000259" key="1">
    <source>
        <dbReference type="Pfam" id="PF18014"/>
    </source>
</evidence>